<feature type="transmembrane region" description="Helical" evidence="16">
    <location>
        <begin position="80"/>
        <end position="105"/>
    </location>
</feature>
<dbReference type="GO" id="GO:0043005">
    <property type="term" value="C:neuron projection"/>
    <property type="evidence" value="ECO:0007669"/>
    <property type="project" value="TreeGrafter"/>
</dbReference>
<dbReference type="Pfam" id="PF00001">
    <property type="entry name" value="7tm_1"/>
    <property type="match status" value="1"/>
</dbReference>
<evidence type="ECO:0000313" key="18">
    <source>
        <dbReference type="Proteomes" id="UP000808372"/>
    </source>
</evidence>
<keyword evidence="4" id="KW-1003">Cell membrane</keyword>
<evidence type="ECO:0000256" key="7">
    <source>
        <dbReference type="ARBA" id="ARBA00023040"/>
    </source>
</evidence>
<keyword evidence="12" id="KW-0807">Transducer</keyword>
<feature type="transmembrane region" description="Helical" evidence="16">
    <location>
        <begin position="197"/>
        <end position="221"/>
    </location>
</feature>
<keyword evidence="11" id="KW-0325">Glycoprotein</keyword>
<feature type="region of interest" description="Disordered" evidence="15">
    <location>
        <begin position="382"/>
        <end position="410"/>
    </location>
</feature>
<dbReference type="GO" id="GO:0007218">
    <property type="term" value="P:neuropeptide signaling pathway"/>
    <property type="evidence" value="ECO:0007669"/>
    <property type="project" value="InterPro"/>
</dbReference>
<dbReference type="InterPro" id="IPR004047">
    <property type="entry name" value="MCHR1"/>
</dbReference>
<keyword evidence="7" id="KW-0297">G-protein coupled receptor</keyword>
<dbReference type="GO" id="GO:0042923">
    <property type="term" value="F:neuropeptide binding"/>
    <property type="evidence" value="ECO:0007669"/>
    <property type="project" value="TreeGrafter"/>
</dbReference>
<dbReference type="PANTHER" id="PTHR24229:SF90">
    <property type="entry name" value="MELANIN-CONCENTRATING HORMONE RECEPTOR 1"/>
    <property type="match status" value="1"/>
</dbReference>
<dbReference type="InterPro" id="IPR017452">
    <property type="entry name" value="GPCR_Rhodpsn_7TM"/>
</dbReference>
<reference evidence="19" key="1">
    <citation type="submission" date="2025-08" db="UniProtKB">
        <authorList>
            <consortium name="RefSeq"/>
        </authorList>
    </citation>
    <scope>IDENTIFICATION</scope>
    <source>
        <tissue evidence="19">White muscle</tissue>
    </source>
</reference>
<dbReference type="GO" id="GO:0030273">
    <property type="term" value="F:melanin-concentrating hormone receptor activity"/>
    <property type="evidence" value="ECO:0007669"/>
    <property type="project" value="InterPro"/>
</dbReference>
<feature type="compositionally biased region" description="Gly residues" evidence="15">
    <location>
        <begin position="1"/>
        <end position="10"/>
    </location>
</feature>
<evidence type="ECO:0000256" key="3">
    <source>
        <dbReference type="ARBA" id="ARBA00022022"/>
    </source>
</evidence>
<evidence type="ECO:0000256" key="13">
    <source>
        <dbReference type="ARBA" id="ARBA00032830"/>
    </source>
</evidence>
<dbReference type="KEGG" id="snh:120032688"/>
<dbReference type="GO" id="GO:0005886">
    <property type="term" value="C:plasma membrane"/>
    <property type="evidence" value="ECO:0007669"/>
    <property type="project" value="UniProtKB-SubCell"/>
</dbReference>
<name>A0A8U0Q0Y2_SALNM</name>
<dbReference type="GeneID" id="120032688"/>
<feature type="transmembrane region" description="Helical" evidence="16">
    <location>
        <begin position="293"/>
        <end position="314"/>
    </location>
</feature>
<feature type="domain" description="G-protein coupled receptors family 1 profile" evidence="17">
    <location>
        <begin position="96"/>
        <end position="350"/>
    </location>
</feature>
<evidence type="ECO:0000256" key="10">
    <source>
        <dbReference type="ARBA" id="ARBA00023170"/>
    </source>
</evidence>
<keyword evidence="8 16" id="KW-0472">Membrane</keyword>
<keyword evidence="6 16" id="KW-1133">Transmembrane helix</keyword>
<feature type="transmembrane region" description="Helical" evidence="16">
    <location>
        <begin position="244"/>
        <end position="268"/>
    </location>
</feature>
<evidence type="ECO:0000256" key="2">
    <source>
        <dbReference type="ARBA" id="ARBA00011509"/>
    </source>
</evidence>
<comment type="subunit">
    <text evidence="2">Interacts with NCDN.</text>
</comment>
<dbReference type="Gene3D" id="1.20.1070.10">
    <property type="entry name" value="Rhodopsin 7-helix transmembrane proteins"/>
    <property type="match status" value="1"/>
</dbReference>
<feature type="transmembrane region" description="Helical" evidence="16">
    <location>
        <begin position="151"/>
        <end position="176"/>
    </location>
</feature>
<keyword evidence="9" id="KW-1015">Disulfide bond</keyword>
<dbReference type="PANTHER" id="PTHR24229">
    <property type="entry name" value="NEUROPEPTIDES RECEPTOR"/>
    <property type="match status" value="1"/>
</dbReference>
<feature type="transmembrane region" description="Helical" evidence="16">
    <location>
        <begin position="334"/>
        <end position="353"/>
    </location>
</feature>
<evidence type="ECO:0000256" key="14">
    <source>
        <dbReference type="ARBA" id="ARBA00033115"/>
    </source>
</evidence>
<evidence type="ECO:0000256" key="1">
    <source>
        <dbReference type="ARBA" id="ARBA00004651"/>
    </source>
</evidence>
<evidence type="ECO:0000256" key="8">
    <source>
        <dbReference type="ARBA" id="ARBA00023136"/>
    </source>
</evidence>
<organism evidence="18 19">
    <name type="scientific">Salvelinus namaycush</name>
    <name type="common">Lake trout</name>
    <name type="synonym">Salmo namaycush</name>
    <dbReference type="NCBI Taxonomy" id="8040"/>
    <lineage>
        <taxon>Eukaryota</taxon>
        <taxon>Metazoa</taxon>
        <taxon>Chordata</taxon>
        <taxon>Craniata</taxon>
        <taxon>Vertebrata</taxon>
        <taxon>Euteleostomi</taxon>
        <taxon>Actinopterygii</taxon>
        <taxon>Neopterygii</taxon>
        <taxon>Teleostei</taxon>
        <taxon>Protacanthopterygii</taxon>
        <taxon>Salmoniformes</taxon>
        <taxon>Salmonidae</taxon>
        <taxon>Salmoninae</taxon>
        <taxon>Salvelinus</taxon>
    </lineage>
</organism>
<dbReference type="Proteomes" id="UP000808372">
    <property type="component" value="Chromosome 39"/>
</dbReference>
<feature type="region of interest" description="Disordered" evidence="15">
    <location>
        <begin position="1"/>
        <end position="36"/>
    </location>
</feature>
<sequence length="410" mass="45694">MGCVSTGGVGPEDLPSVESAPEEGGPQRSGGNQRRVTEDMVVRTMEWHLGRGAPWRQRGHQRQGSGKVGGGGYDAYYNNAILPTIFGIICFLGIMGNCMVIYTILKKTKCRAKQTVPDIFIFNLSIVDLLFLVGMPFLIHQLMGNGSWCFGATMCTVITTLDSNSQIVSTYILTVMTLDRYLATVHPIRFNYVRTPCVATAVIVLVWMLSLLTIIPVWMYAGLMPLPGDLMGCALLLPDPSTNIYWFTLYQFVLAFALPLLIICVVFFKILKHMATSVAPLPPRSLRVRTKKVTRMAVAICLAFFTCWAPYYILQLVHVGVQNPSPAFSYAYNIAISMGYVNSCINPFLYIVLSETFKRQLIVAMRPVHRKFRVNPTSTKEGSVSLRLTTDRPQQDQSSRELLPANMAEH</sequence>
<dbReference type="CDD" id="cd15338">
    <property type="entry name" value="7tmA_MCHR1"/>
    <property type="match status" value="1"/>
</dbReference>
<keyword evidence="18" id="KW-1185">Reference proteome</keyword>
<evidence type="ECO:0000256" key="4">
    <source>
        <dbReference type="ARBA" id="ARBA00022475"/>
    </source>
</evidence>
<keyword evidence="10" id="KW-0675">Receptor</keyword>
<dbReference type="RefSeq" id="XP_038834812.1">
    <property type="nucleotide sequence ID" value="XM_038978884.1"/>
</dbReference>
<evidence type="ECO:0000256" key="15">
    <source>
        <dbReference type="SAM" id="MobiDB-lite"/>
    </source>
</evidence>
<protein>
    <recommendedName>
        <fullName evidence="3">Melanin-concentrating hormone receptor 1</fullName>
    </recommendedName>
    <alternativeName>
        <fullName evidence="14">G-protein coupled receptor 24</fullName>
    </alternativeName>
    <alternativeName>
        <fullName evidence="13">MCH-1R</fullName>
    </alternativeName>
</protein>
<gene>
    <name evidence="19" type="primary">LOC120032688</name>
</gene>
<evidence type="ECO:0000256" key="5">
    <source>
        <dbReference type="ARBA" id="ARBA00022692"/>
    </source>
</evidence>
<evidence type="ECO:0000256" key="9">
    <source>
        <dbReference type="ARBA" id="ARBA00023157"/>
    </source>
</evidence>
<evidence type="ECO:0000313" key="19">
    <source>
        <dbReference type="RefSeq" id="XP_038834812.1"/>
    </source>
</evidence>
<feature type="transmembrane region" description="Helical" evidence="16">
    <location>
        <begin position="117"/>
        <end position="139"/>
    </location>
</feature>
<dbReference type="FunFam" id="1.20.1070.10:FF:000115">
    <property type="entry name" value="Melanin-concentrating hormone receptor 1"/>
    <property type="match status" value="1"/>
</dbReference>
<evidence type="ECO:0000256" key="16">
    <source>
        <dbReference type="SAM" id="Phobius"/>
    </source>
</evidence>
<dbReference type="InterPro" id="IPR000276">
    <property type="entry name" value="GPCR_Rhodpsn"/>
</dbReference>
<evidence type="ECO:0000256" key="6">
    <source>
        <dbReference type="ARBA" id="ARBA00022989"/>
    </source>
</evidence>
<dbReference type="PROSITE" id="PS50262">
    <property type="entry name" value="G_PROTEIN_RECEP_F1_2"/>
    <property type="match status" value="1"/>
</dbReference>
<comment type="subcellular location">
    <subcellularLocation>
        <location evidence="1">Cell membrane</location>
        <topology evidence="1">Multi-pass membrane protein</topology>
    </subcellularLocation>
</comment>
<accession>A0A8U0Q0Y2</accession>
<proteinExistence type="predicted"/>
<evidence type="ECO:0000259" key="17">
    <source>
        <dbReference type="PROSITE" id="PS50262"/>
    </source>
</evidence>
<dbReference type="AlphaFoldDB" id="A0A8U0Q0Y2"/>
<dbReference type="PRINTS" id="PR01783">
    <property type="entry name" value="MCHRECEPTOR"/>
</dbReference>
<evidence type="ECO:0000256" key="11">
    <source>
        <dbReference type="ARBA" id="ARBA00023180"/>
    </source>
</evidence>
<dbReference type="PRINTS" id="PR01507">
    <property type="entry name" value="MCH1RECEPTOR"/>
</dbReference>
<keyword evidence="5 16" id="KW-0812">Transmembrane</keyword>
<dbReference type="InterPro" id="IPR008361">
    <property type="entry name" value="MCH_rcpt"/>
</dbReference>
<dbReference type="SUPFAM" id="SSF81321">
    <property type="entry name" value="Family A G protein-coupled receptor-like"/>
    <property type="match status" value="1"/>
</dbReference>
<evidence type="ECO:0000256" key="12">
    <source>
        <dbReference type="ARBA" id="ARBA00023224"/>
    </source>
</evidence>
<dbReference type="PRINTS" id="PR00237">
    <property type="entry name" value="GPCRRHODOPSN"/>
</dbReference>